<dbReference type="Proteomes" id="UP001153620">
    <property type="component" value="Chromosome 2"/>
</dbReference>
<evidence type="ECO:0000313" key="2">
    <source>
        <dbReference type="Proteomes" id="UP001153620"/>
    </source>
</evidence>
<protein>
    <submittedName>
        <fullName evidence="1">Uncharacterized protein</fullName>
    </submittedName>
</protein>
<accession>A0A9N9WMW3</accession>
<gene>
    <name evidence="1" type="ORF">CHIRRI_LOCUS4843</name>
</gene>
<reference evidence="1" key="1">
    <citation type="submission" date="2022-01" db="EMBL/GenBank/DDBJ databases">
        <authorList>
            <person name="King R."/>
        </authorList>
    </citation>
    <scope>NUCLEOTIDE SEQUENCE</scope>
</reference>
<sequence>MKKCNIYFMLEFIGCNFTIWIPKADLCWNLKVKLLCSIQDISETSLFLFTCCDVVNFNFSQVNWYSLSFNISINKH</sequence>
<reference evidence="1" key="2">
    <citation type="submission" date="2022-10" db="EMBL/GenBank/DDBJ databases">
        <authorList>
            <consortium name="ENA_rothamsted_submissions"/>
            <consortium name="culmorum"/>
            <person name="King R."/>
        </authorList>
    </citation>
    <scope>NUCLEOTIDE SEQUENCE</scope>
</reference>
<dbReference type="AlphaFoldDB" id="A0A9N9WMW3"/>
<proteinExistence type="predicted"/>
<keyword evidence="2" id="KW-1185">Reference proteome</keyword>
<evidence type="ECO:0000313" key="1">
    <source>
        <dbReference type="EMBL" id="CAG9801923.1"/>
    </source>
</evidence>
<organism evidence="1 2">
    <name type="scientific">Chironomus riparius</name>
    <dbReference type="NCBI Taxonomy" id="315576"/>
    <lineage>
        <taxon>Eukaryota</taxon>
        <taxon>Metazoa</taxon>
        <taxon>Ecdysozoa</taxon>
        <taxon>Arthropoda</taxon>
        <taxon>Hexapoda</taxon>
        <taxon>Insecta</taxon>
        <taxon>Pterygota</taxon>
        <taxon>Neoptera</taxon>
        <taxon>Endopterygota</taxon>
        <taxon>Diptera</taxon>
        <taxon>Nematocera</taxon>
        <taxon>Chironomoidea</taxon>
        <taxon>Chironomidae</taxon>
        <taxon>Chironominae</taxon>
        <taxon>Chironomus</taxon>
    </lineage>
</organism>
<name>A0A9N9WMW3_9DIPT</name>
<dbReference type="EMBL" id="OU895878">
    <property type="protein sequence ID" value="CAG9801923.1"/>
    <property type="molecule type" value="Genomic_DNA"/>
</dbReference>